<comment type="caution">
    <text evidence="2">The sequence shown here is derived from an EMBL/GenBank/DDBJ whole genome shotgun (WGS) entry which is preliminary data.</text>
</comment>
<protein>
    <submittedName>
        <fullName evidence="2">Aspartyl protease family protein</fullName>
    </submittedName>
</protein>
<dbReference type="Pfam" id="PF17820">
    <property type="entry name" value="PDZ_6"/>
    <property type="match status" value="1"/>
</dbReference>
<name>A0ABW3JTC4_9FLAO</name>
<dbReference type="GO" id="GO:0008233">
    <property type="term" value="F:peptidase activity"/>
    <property type="evidence" value="ECO:0007669"/>
    <property type="project" value="UniProtKB-KW"/>
</dbReference>
<reference evidence="3" key="1">
    <citation type="journal article" date="2019" name="Int. J. Syst. Evol. Microbiol.">
        <title>The Global Catalogue of Microorganisms (GCM) 10K type strain sequencing project: providing services to taxonomists for standard genome sequencing and annotation.</title>
        <authorList>
            <consortium name="The Broad Institute Genomics Platform"/>
            <consortium name="The Broad Institute Genome Sequencing Center for Infectious Disease"/>
            <person name="Wu L."/>
            <person name="Ma J."/>
        </authorList>
    </citation>
    <scope>NUCLEOTIDE SEQUENCE [LARGE SCALE GENOMIC DNA]</scope>
    <source>
        <strain evidence="3">CCUG 60527</strain>
    </source>
</reference>
<dbReference type="InterPro" id="IPR021109">
    <property type="entry name" value="Peptidase_aspartic_dom_sf"/>
</dbReference>
<gene>
    <name evidence="2" type="ORF">ACFQ1U_06520</name>
</gene>
<dbReference type="EMBL" id="JBHTJR010000037">
    <property type="protein sequence ID" value="MFD0992853.1"/>
    <property type="molecule type" value="Genomic_DNA"/>
</dbReference>
<dbReference type="RefSeq" id="WP_386106553.1">
    <property type="nucleotide sequence ID" value="NZ_JBHTJR010000037.1"/>
</dbReference>
<accession>A0ABW3JTC4</accession>
<dbReference type="SUPFAM" id="SSF50156">
    <property type="entry name" value="PDZ domain-like"/>
    <property type="match status" value="1"/>
</dbReference>
<dbReference type="Gene3D" id="2.30.42.10">
    <property type="match status" value="1"/>
</dbReference>
<feature type="domain" description="PDZ" evidence="1">
    <location>
        <begin position="323"/>
        <end position="433"/>
    </location>
</feature>
<dbReference type="Pfam" id="PF13650">
    <property type="entry name" value="Asp_protease_2"/>
    <property type="match status" value="1"/>
</dbReference>
<dbReference type="SMART" id="SM00228">
    <property type="entry name" value="PDZ"/>
    <property type="match status" value="1"/>
</dbReference>
<dbReference type="InterPro" id="IPR041489">
    <property type="entry name" value="PDZ_6"/>
</dbReference>
<organism evidence="2 3">
    <name type="scientific">Tenacibaculum geojense</name>
    <dbReference type="NCBI Taxonomy" id="915352"/>
    <lineage>
        <taxon>Bacteria</taxon>
        <taxon>Pseudomonadati</taxon>
        <taxon>Bacteroidota</taxon>
        <taxon>Flavobacteriia</taxon>
        <taxon>Flavobacteriales</taxon>
        <taxon>Flavobacteriaceae</taxon>
        <taxon>Tenacibaculum</taxon>
    </lineage>
</organism>
<sequence length="446" mass="51122">MKNIFISLILLLFSYNIYSQRGFRFYGKEDVKQHVKFKLINNLIVIPLEINGKELSFVLDTGVNKTILFNLTKNDSLGLNSISKIELRGLGSGEPVEAYLSKNNRFKIKSLISSNQDLYIILKDGFNMSSKMGITIHGIIGYDLLKSVIAKINYNQKVITFYSPEKYTYKKCKKCEEFPLEFYRNKPYINTKIQIDTTNDKLTDVKLLIDSGGSDAVWLFEDTHKDIKTPKKYFLDILGEGLSGTIYGNRSKIPKIYLGDFEIKKPTVSFLDSASTFNARKFRGRNGSIGGNVLKRFKVWIDYPNEKITFKKSSSLKKGFYYNMSGLTVVYNGQQLIKEENASRVIDSYGSKSEASNNKTVSFITSYSYKFKSSYKVETVLKDSPADKAGIKPEDIIRKINGKYAHNLTLNEINDMFINKPNKRINIEVERLGMTLKFEFKLKERI</sequence>
<dbReference type="SUPFAM" id="SSF50630">
    <property type="entry name" value="Acid proteases"/>
    <property type="match status" value="1"/>
</dbReference>
<dbReference type="GO" id="GO:0006508">
    <property type="term" value="P:proteolysis"/>
    <property type="evidence" value="ECO:0007669"/>
    <property type="project" value="UniProtKB-KW"/>
</dbReference>
<dbReference type="InterPro" id="IPR036034">
    <property type="entry name" value="PDZ_sf"/>
</dbReference>
<keyword evidence="2" id="KW-0378">Hydrolase</keyword>
<keyword evidence="2" id="KW-0645">Protease</keyword>
<evidence type="ECO:0000313" key="3">
    <source>
        <dbReference type="Proteomes" id="UP001597062"/>
    </source>
</evidence>
<keyword evidence="3" id="KW-1185">Reference proteome</keyword>
<evidence type="ECO:0000259" key="1">
    <source>
        <dbReference type="SMART" id="SM00228"/>
    </source>
</evidence>
<proteinExistence type="predicted"/>
<dbReference type="InterPro" id="IPR001478">
    <property type="entry name" value="PDZ"/>
</dbReference>
<evidence type="ECO:0000313" key="2">
    <source>
        <dbReference type="EMBL" id="MFD0992853.1"/>
    </source>
</evidence>
<dbReference type="Proteomes" id="UP001597062">
    <property type="component" value="Unassembled WGS sequence"/>
</dbReference>
<dbReference type="Gene3D" id="2.40.70.10">
    <property type="entry name" value="Acid Proteases"/>
    <property type="match status" value="2"/>
</dbReference>